<dbReference type="Proteomes" id="UP000663877">
    <property type="component" value="Unassembled WGS sequence"/>
</dbReference>
<evidence type="ECO:0000313" key="3">
    <source>
        <dbReference type="EMBL" id="CAF0790773.1"/>
    </source>
</evidence>
<dbReference type="EMBL" id="CAJNOM010000013">
    <property type="protein sequence ID" value="CAF0790773.1"/>
    <property type="molecule type" value="Genomic_DNA"/>
</dbReference>
<dbReference type="AlphaFoldDB" id="A0A813S0H6"/>
<protein>
    <submittedName>
        <fullName evidence="2">Uncharacterized protein</fullName>
    </submittedName>
</protein>
<dbReference type="Proteomes" id="UP000663832">
    <property type="component" value="Unassembled WGS sequence"/>
</dbReference>
<keyword evidence="5" id="KW-1185">Reference proteome</keyword>
<evidence type="ECO:0000313" key="5">
    <source>
        <dbReference type="Proteomes" id="UP000663832"/>
    </source>
</evidence>
<feature type="region of interest" description="Disordered" evidence="1">
    <location>
        <begin position="438"/>
        <end position="497"/>
    </location>
</feature>
<feature type="compositionally biased region" description="Polar residues" evidence="1">
    <location>
        <begin position="231"/>
        <end position="250"/>
    </location>
</feature>
<gene>
    <name evidence="4" type="ORF">BJG266_LOCUS10051</name>
    <name evidence="2" type="ORF">QVE165_LOCUS3666</name>
    <name evidence="3" type="ORF">QVE165_LOCUS3685</name>
</gene>
<dbReference type="EMBL" id="CAJNOM010000013">
    <property type="protein sequence ID" value="CAF0790409.1"/>
    <property type="molecule type" value="Genomic_DNA"/>
</dbReference>
<sequence length="497" mass="55252">MLYHIIHRPIHSNTTNISNQPKPESVPTQQLMPRYHYSRAVPNSVANTSDSYLIENNTGGHTIQPTMTATTTSNDNNSYGSFKSTFIPFMTNNRSITPTMREFIQIPVTREDGTTIITSNLSRSVPITYVSETGALPSIADKNEANNLNPHFTHFLRPSSRYFQHHFNNINEEPIITTSTSNISRLPSATRRLSLSIPIITTGTSSSTDDDTINQKVLISPIRQIPIRFPQTQSTASTPANNSRISSAVLRSSPIPHTLQRRRTDMGDASSSSSPTTLVTINNPQQSSSDFNMTSSNTFPLRRAEAMAREAIQNIAQQQQQRNNLISGNNNTNNNGTRSPPLSRRVIINLKNNQSVSLDSQISAAMKLPPIPSSSRTTSRNNIFRIPVLHELQASSHPLLMTSEPSFQSTSATNNINNNMNNGNYKNEFRMEIPVTLTTSSDQENQIQQNNGKEDGFNSDEHRRPTNNNSNPTLKSILKRSSSRDSVSRKNVSFMNA</sequence>
<feature type="compositionally biased region" description="Polar residues" evidence="1">
    <location>
        <begin position="438"/>
        <end position="451"/>
    </location>
</feature>
<feature type="compositionally biased region" description="Basic and acidic residues" evidence="1">
    <location>
        <begin position="452"/>
        <end position="464"/>
    </location>
</feature>
<proteinExistence type="predicted"/>
<organism evidence="2 5">
    <name type="scientific">Adineta steineri</name>
    <dbReference type="NCBI Taxonomy" id="433720"/>
    <lineage>
        <taxon>Eukaryota</taxon>
        <taxon>Metazoa</taxon>
        <taxon>Spiralia</taxon>
        <taxon>Gnathifera</taxon>
        <taxon>Rotifera</taxon>
        <taxon>Eurotatoria</taxon>
        <taxon>Bdelloidea</taxon>
        <taxon>Adinetida</taxon>
        <taxon>Adinetidae</taxon>
        <taxon>Adineta</taxon>
    </lineage>
</organism>
<reference evidence="2" key="1">
    <citation type="submission" date="2021-02" db="EMBL/GenBank/DDBJ databases">
        <authorList>
            <person name="Nowell W R."/>
        </authorList>
    </citation>
    <scope>NUCLEOTIDE SEQUENCE</scope>
</reference>
<feature type="compositionally biased region" description="Polar residues" evidence="1">
    <location>
        <begin position="269"/>
        <end position="294"/>
    </location>
</feature>
<comment type="caution">
    <text evidence="2">The sequence shown here is derived from an EMBL/GenBank/DDBJ whole genome shotgun (WGS) entry which is preliminary data.</text>
</comment>
<dbReference type="EMBL" id="CAJNOI010000034">
    <property type="protein sequence ID" value="CAF0892929.1"/>
    <property type="molecule type" value="Genomic_DNA"/>
</dbReference>
<evidence type="ECO:0000313" key="2">
    <source>
        <dbReference type="EMBL" id="CAF0790409.1"/>
    </source>
</evidence>
<evidence type="ECO:0000313" key="4">
    <source>
        <dbReference type="EMBL" id="CAF0892929.1"/>
    </source>
</evidence>
<dbReference type="OrthoDB" id="10059314at2759"/>
<accession>A0A813S0H6</accession>
<feature type="region of interest" description="Disordered" evidence="1">
    <location>
        <begin position="231"/>
        <end position="294"/>
    </location>
</feature>
<name>A0A813S0H6_9BILA</name>
<evidence type="ECO:0000256" key="1">
    <source>
        <dbReference type="SAM" id="MobiDB-lite"/>
    </source>
</evidence>